<dbReference type="AlphaFoldDB" id="A0A9D4QFM2"/>
<name>A0A9D4QFM2_RHISA</name>
<keyword evidence="2" id="KW-1185">Reference proteome</keyword>
<sequence>MCPVHKAEDLVLPPDVERVLALGPKFAVEPSPTAPKLLALVRQASRQAPEEEQERFVSEGVDVLVHHRQGNSRIPLKSVEAYLEAKSLTVLPADKEGGCAVQSFPPQVPLQKQTGVSVAIAESAIDSDVAGVTVKIQAGVSNDSLFFKSMIPTWDTTGDDGVGCPMEIRSETLWIRKTLGLRVIT</sequence>
<evidence type="ECO:0000313" key="1">
    <source>
        <dbReference type="EMBL" id="KAH7976904.1"/>
    </source>
</evidence>
<comment type="caution">
    <text evidence="1">The sequence shown here is derived from an EMBL/GenBank/DDBJ whole genome shotgun (WGS) entry which is preliminary data.</text>
</comment>
<reference evidence="1" key="1">
    <citation type="journal article" date="2020" name="Cell">
        <title>Large-Scale Comparative Analyses of Tick Genomes Elucidate Their Genetic Diversity and Vector Capacities.</title>
        <authorList>
            <consortium name="Tick Genome and Microbiome Consortium (TIGMIC)"/>
            <person name="Jia N."/>
            <person name="Wang J."/>
            <person name="Shi W."/>
            <person name="Du L."/>
            <person name="Sun Y."/>
            <person name="Zhan W."/>
            <person name="Jiang J.F."/>
            <person name="Wang Q."/>
            <person name="Zhang B."/>
            <person name="Ji P."/>
            <person name="Bell-Sakyi L."/>
            <person name="Cui X.M."/>
            <person name="Yuan T.T."/>
            <person name="Jiang B.G."/>
            <person name="Yang W.F."/>
            <person name="Lam T.T."/>
            <person name="Chang Q.C."/>
            <person name="Ding S.J."/>
            <person name="Wang X.J."/>
            <person name="Zhu J.G."/>
            <person name="Ruan X.D."/>
            <person name="Zhao L."/>
            <person name="Wei J.T."/>
            <person name="Ye R.Z."/>
            <person name="Que T.C."/>
            <person name="Du C.H."/>
            <person name="Zhou Y.H."/>
            <person name="Cheng J.X."/>
            <person name="Dai P.F."/>
            <person name="Guo W.B."/>
            <person name="Han X.H."/>
            <person name="Huang E.J."/>
            <person name="Li L.F."/>
            <person name="Wei W."/>
            <person name="Gao Y.C."/>
            <person name="Liu J.Z."/>
            <person name="Shao H.Z."/>
            <person name="Wang X."/>
            <person name="Wang C.C."/>
            <person name="Yang T.C."/>
            <person name="Huo Q.B."/>
            <person name="Li W."/>
            <person name="Chen H.Y."/>
            <person name="Chen S.E."/>
            <person name="Zhou L.G."/>
            <person name="Ni X.B."/>
            <person name="Tian J.H."/>
            <person name="Sheng Y."/>
            <person name="Liu T."/>
            <person name="Pan Y.S."/>
            <person name="Xia L.Y."/>
            <person name="Li J."/>
            <person name="Zhao F."/>
            <person name="Cao W.C."/>
        </authorList>
    </citation>
    <scope>NUCLEOTIDE SEQUENCE</scope>
    <source>
        <strain evidence="1">Rsan-2018</strain>
    </source>
</reference>
<protein>
    <submittedName>
        <fullName evidence="1">Uncharacterized protein</fullName>
    </submittedName>
</protein>
<proteinExistence type="predicted"/>
<reference evidence="1" key="2">
    <citation type="submission" date="2021-09" db="EMBL/GenBank/DDBJ databases">
        <authorList>
            <person name="Jia N."/>
            <person name="Wang J."/>
            <person name="Shi W."/>
            <person name="Du L."/>
            <person name="Sun Y."/>
            <person name="Zhan W."/>
            <person name="Jiang J."/>
            <person name="Wang Q."/>
            <person name="Zhang B."/>
            <person name="Ji P."/>
            <person name="Sakyi L.B."/>
            <person name="Cui X."/>
            <person name="Yuan T."/>
            <person name="Jiang B."/>
            <person name="Yang W."/>
            <person name="Lam T.T.-Y."/>
            <person name="Chang Q."/>
            <person name="Ding S."/>
            <person name="Wang X."/>
            <person name="Zhu J."/>
            <person name="Ruan X."/>
            <person name="Zhao L."/>
            <person name="Wei J."/>
            <person name="Que T."/>
            <person name="Du C."/>
            <person name="Cheng J."/>
            <person name="Dai P."/>
            <person name="Han X."/>
            <person name="Huang E."/>
            <person name="Gao Y."/>
            <person name="Liu J."/>
            <person name="Shao H."/>
            <person name="Ye R."/>
            <person name="Li L."/>
            <person name="Wei W."/>
            <person name="Wang X."/>
            <person name="Wang C."/>
            <person name="Huo Q."/>
            <person name="Li W."/>
            <person name="Guo W."/>
            <person name="Chen H."/>
            <person name="Chen S."/>
            <person name="Zhou L."/>
            <person name="Zhou L."/>
            <person name="Ni X."/>
            <person name="Tian J."/>
            <person name="Zhou Y."/>
            <person name="Sheng Y."/>
            <person name="Liu T."/>
            <person name="Pan Y."/>
            <person name="Xia L."/>
            <person name="Li J."/>
            <person name="Zhao F."/>
            <person name="Cao W."/>
        </authorList>
    </citation>
    <scope>NUCLEOTIDE SEQUENCE</scope>
    <source>
        <strain evidence="1">Rsan-2018</strain>
        <tissue evidence="1">Larvae</tissue>
    </source>
</reference>
<organism evidence="1 2">
    <name type="scientific">Rhipicephalus sanguineus</name>
    <name type="common">Brown dog tick</name>
    <name type="synonym">Ixodes sanguineus</name>
    <dbReference type="NCBI Taxonomy" id="34632"/>
    <lineage>
        <taxon>Eukaryota</taxon>
        <taxon>Metazoa</taxon>
        <taxon>Ecdysozoa</taxon>
        <taxon>Arthropoda</taxon>
        <taxon>Chelicerata</taxon>
        <taxon>Arachnida</taxon>
        <taxon>Acari</taxon>
        <taxon>Parasitiformes</taxon>
        <taxon>Ixodida</taxon>
        <taxon>Ixodoidea</taxon>
        <taxon>Ixodidae</taxon>
        <taxon>Rhipicephalinae</taxon>
        <taxon>Rhipicephalus</taxon>
        <taxon>Rhipicephalus</taxon>
    </lineage>
</organism>
<gene>
    <name evidence="1" type="ORF">HPB52_021481</name>
</gene>
<accession>A0A9D4QFM2</accession>
<evidence type="ECO:0000313" key="2">
    <source>
        <dbReference type="Proteomes" id="UP000821837"/>
    </source>
</evidence>
<dbReference type="Proteomes" id="UP000821837">
    <property type="component" value="Chromosome 10"/>
</dbReference>
<dbReference type="EMBL" id="JABSTV010001246">
    <property type="protein sequence ID" value="KAH7976904.1"/>
    <property type="molecule type" value="Genomic_DNA"/>
</dbReference>